<keyword evidence="3" id="KW-1185">Reference proteome</keyword>
<dbReference type="FunFam" id="3.40.50.300:FF:000285">
    <property type="entry name" value="Sporulation initiation inhibitor Soj"/>
    <property type="match status" value="1"/>
</dbReference>
<dbReference type="AlphaFoldDB" id="B4S7N0"/>
<evidence type="ECO:0000313" key="2">
    <source>
        <dbReference type="EMBL" id="ACF46067.1"/>
    </source>
</evidence>
<dbReference type="CDD" id="cd02042">
    <property type="entry name" value="ParAB_family"/>
    <property type="match status" value="1"/>
</dbReference>
<feature type="domain" description="AAA" evidence="1">
    <location>
        <begin position="2"/>
        <end position="171"/>
    </location>
</feature>
<sequence length="250" mass="27494">MVLVFSNHKGGVGKTTSTLNIGAAMSRLGKKVLLIDIDPQANLSRSLGIQQHENNIYQVLRGNKDIEPIQFGKKLHIIPSSLDLSAAEIELSSETGREYILNEILEPLKSSYDHILIDCPPSLGLLTINALAAGEHVFIPIQAEFLALDGLTKLLDVITKIKKRINDNLEVSGIFVTQYDKRKILNRDVASAIDKHFKEKALSSKIRNNVALAEAPGAGAHIFDYNDKSNGAEDYMALTKEILAVLKKKK</sequence>
<dbReference type="KEGG" id="paa:Paes_1028"/>
<dbReference type="PIRSF" id="PIRSF009320">
    <property type="entry name" value="Nuc_binding_HP_1000"/>
    <property type="match status" value="1"/>
</dbReference>
<evidence type="ECO:0000259" key="1">
    <source>
        <dbReference type="Pfam" id="PF13614"/>
    </source>
</evidence>
<organism evidence="2 3">
    <name type="scientific">Prosthecochloris aestuarii (strain DSM 271 / SK 413)</name>
    <dbReference type="NCBI Taxonomy" id="290512"/>
    <lineage>
        <taxon>Bacteria</taxon>
        <taxon>Pseudomonadati</taxon>
        <taxon>Chlorobiota</taxon>
        <taxon>Chlorobiia</taxon>
        <taxon>Chlorobiales</taxon>
        <taxon>Chlorobiaceae</taxon>
        <taxon>Prosthecochloris</taxon>
    </lineage>
</organism>
<gene>
    <name evidence="2" type="ordered locus">Paes_1028</name>
</gene>
<reference evidence="2" key="1">
    <citation type="submission" date="2008-06" db="EMBL/GenBank/DDBJ databases">
        <title>Complete sequence of chromosome of Prosthecochloris aestuarii DSM 271.</title>
        <authorList>
            <consortium name="US DOE Joint Genome Institute"/>
            <person name="Lucas S."/>
            <person name="Copeland A."/>
            <person name="Lapidus A."/>
            <person name="Glavina del Rio T."/>
            <person name="Dalin E."/>
            <person name="Tice H."/>
            <person name="Bruce D."/>
            <person name="Goodwin L."/>
            <person name="Pitluck S."/>
            <person name="Schmutz J."/>
            <person name="Larimer F."/>
            <person name="Land M."/>
            <person name="Hauser L."/>
            <person name="Kyrpides N."/>
            <person name="Anderson I."/>
            <person name="Liu Z."/>
            <person name="Li T."/>
            <person name="Zhao F."/>
            <person name="Overmann J."/>
            <person name="Bryant D.A."/>
            <person name="Richardson P."/>
        </authorList>
    </citation>
    <scope>NUCLEOTIDE SEQUENCE [LARGE SCALE GENOMIC DNA]</scope>
    <source>
        <strain evidence="2">DSM 271</strain>
    </source>
</reference>
<dbReference type="RefSeq" id="WP_012505604.1">
    <property type="nucleotide sequence ID" value="NC_011059.1"/>
</dbReference>
<dbReference type="InterPro" id="IPR050678">
    <property type="entry name" value="DNA_Partitioning_ATPase"/>
</dbReference>
<dbReference type="Gene3D" id="3.40.50.300">
    <property type="entry name" value="P-loop containing nucleotide triphosphate hydrolases"/>
    <property type="match status" value="1"/>
</dbReference>
<dbReference type="Pfam" id="PF13614">
    <property type="entry name" value="AAA_31"/>
    <property type="match status" value="1"/>
</dbReference>
<dbReference type="InterPro" id="IPR025669">
    <property type="entry name" value="AAA_dom"/>
</dbReference>
<accession>B4S7N0</accession>
<proteinExistence type="predicted"/>
<dbReference type="HOGENOM" id="CLU_037612_1_4_10"/>
<dbReference type="STRING" id="290512.Paes_1028"/>
<dbReference type="PANTHER" id="PTHR13696:SF99">
    <property type="entry name" value="COBYRINIC ACID AC-DIAMIDE SYNTHASE"/>
    <property type="match status" value="1"/>
</dbReference>
<protein>
    <submittedName>
        <fullName evidence="2">Cobyrinic acid ac-diamide synthase</fullName>
    </submittedName>
</protein>
<evidence type="ECO:0000313" key="3">
    <source>
        <dbReference type="Proteomes" id="UP000002725"/>
    </source>
</evidence>
<dbReference type="InterPro" id="IPR027417">
    <property type="entry name" value="P-loop_NTPase"/>
</dbReference>
<dbReference type="eggNOG" id="COG1192">
    <property type="taxonomic scope" value="Bacteria"/>
</dbReference>
<dbReference type="PANTHER" id="PTHR13696">
    <property type="entry name" value="P-LOOP CONTAINING NUCLEOSIDE TRIPHOSPHATE HYDROLASE"/>
    <property type="match status" value="1"/>
</dbReference>
<dbReference type="SUPFAM" id="SSF52540">
    <property type="entry name" value="P-loop containing nucleoside triphosphate hydrolases"/>
    <property type="match status" value="1"/>
</dbReference>
<name>B4S7N0_PROA2</name>
<dbReference type="Proteomes" id="UP000002725">
    <property type="component" value="Chromosome"/>
</dbReference>
<dbReference type="EMBL" id="CP001108">
    <property type="protein sequence ID" value="ACF46067.1"/>
    <property type="molecule type" value="Genomic_DNA"/>
</dbReference>